<dbReference type="Proteomes" id="UP000242474">
    <property type="component" value="Unassembled WGS sequence"/>
</dbReference>
<feature type="region of interest" description="Disordered" evidence="1">
    <location>
        <begin position="1"/>
        <end position="80"/>
    </location>
</feature>
<dbReference type="GO" id="GO:0034063">
    <property type="term" value="P:stress granule assembly"/>
    <property type="evidence" value="ECO:0007669"/>
    <property type="project" value="TreeGrafter"/>
</dbReference>
<feature type="region of interest" description="Disordered" evidence="1">
    <location>
        <begin position="937"/>
        <end position="975"/>
    </location>
</feature>
<reference evidence="3 4" key="1">
    <citation type="journal article" date="2015" name="Genome Biol. Evol.">
        <title>Phylogenomic analyses indicate that early fungi evolved digesting cell walls of algal ancestors of land plants.</title>
        <authorList>
            <person name="Chang Y."/>
            <person name="Wang S."/>
            <person name="Sekimoto S."/>
            <person name="Aerts A.L."/>
            <person name="Choi C."/>
            <person name="Clum A."/>
            <person name="LaButti K.M."/>
            <person name="Lindquist E.A."/>
            <person name="Yee Ngan C."/>
            <person name="Ohm R.A."/>
            <person name="Salamov A.A."/>
            <person name="Grigoriev I.V."/>
            <person name="Spatafora J.W."/>
            <person name="Berbee M.L."/>
        </authorList>
    </citation>
    <scope>NUCLEOTIDE SEQUENCE [LARGE SCALE GENOMIC DNA]</scope>
    <source>
        <strain evidence="3 4">NRRL 1564</strain>
    </source>
</reference>
<feature type="compositionally biased region" description="Low complexity" evidence="1">
    <location>
        <begin position="376"/>
        <end position="388"/>
    </location>
</feature>
<evidence type="ECO:0000256" key="1">
    <source>
        <dbReference type="SAM" id="MobiDB-lite"/>
    </source>
</evidence>
<sequence>MAAFNGSVRGSKLNSGSTGMQKGKPGSWNSGPPQFGRTHHGSSANKTNTSRSSRVPQLQNATGAGPTGKRNFSSVAGRTSPAGIPTVSSALHAKTQDAVSQAFSSRLIEGEDSDQVDNMHKRLLCLLSYLVGTQVRVTTTSGEIYLGILCSVNPNDAQSVVLQYAYAQHSGKTTRPIDTLLIHGDDCLDIHGVATFADDIVAGNSRATFRTDSDISGDGKQAAARELHRWIPDEGEGLDALENGLETASGTGKGWDQFATNERLFGLTTDFDEEIYTTKLDRNRSDFKEREREAIRIAQEIQSAPFLNSHVAEERHELAADGGDTMDEEDRYGAVLRPSGAPGKYVPPYLRSKADSGTKGKQQASLGGKPGSVPPAQSSASSETDASSGGTLEQSVQHNNAMAAAALAKLNIRTTGHSSAQSAEDAEKHAHTASGLPRLGTDFGAVSPSLAADPAITALSRASNALASNKLASLRGHKHRTDIAALNKPMADITEKLNSERERIQQHKQALLKNRMSELVKFHKSFKLNTPMPEDVAEIVGAKSKGGAGTSAGSNTKSSSGPSSSASGSKEFDARSSSVLGRHTRDATPELSAKAEIASPPTRDTLQTSRTLVGEGVGGKQHIQQGLGVSGKIDAVSTDSPAKLPEETNRKPKKASFKLSSKASTFKPSASASPFIPRAGTSSSRASSSAGGAEYNAFFGRRVLNKSSLALWGGALRLPEGSVDDSAAPTWPFGLRTYRCQFITEEPEAMYPPQGYMPSYGYGYYQPYQYPPHIPMVPPGQTTRISASTPYNATTAAPYGGVGEGSIYASGPYASTPGYPSPVIIGTGRSPVSSATNVTTPPAVNPLPHIQGNSSLGTNSANAQVATTPDLGPAMTPVQAMPQSQPIHMHMGMVPPPMPFSGMHAGGYMGPSLAQGYPPPPQPQSMGMPMGYTHFPPAQPYGTSPPNIAMMHGGSPHTDQSKSSTANHHPSGYSH</sequence>
<proteinExistence type="predicted"/>
<dbReference type="STRING" id="763665.A0A2G5BJ65"/>
<feature type="compositionally biased region" description="Polar residues" evidence="1">
    <location>
        <begin position="602"/>
        <end position="611"/>
    </location>
</feature>
<feature type="compositionally biased region" description="Polar residues" evidence="1">
    <location>
        <begin position="957"/>
        <end position="975"/>
    </location>
</feature>
<evidence type="ECO:0000259" key="2">
    <source>
        <dbReference type="SMART" id="SM01272"/>
    </source>
</evidence>
<dbReference type="InterPro" id="IPR025852">
    <property type="entry name" value="SM_dom_ATX"/>
</dbReference>
<evidence type="ECO:0000313" key="4">
    <source>
        <dbReference type="Proteomes" id="UP000242474"/>
    </source>
</evidence>
<dbReference type="PANTHER" id="PTHR12854:SF7">
    <property type="entry name" value="ATAXIN-2 HOMOLOG"/>
    <property type="match status" value="1"/>
</dbReference>
<dbReference type="Pfam" id="PF14438">
    <property type="entry name" value="SM-ATX"/>
    <property type="match status" value="1"/>
</dbReference>
<dbReference type="PANTHER" id="PTHR12854">
    <property type="entry name" value="ATAXIN 2-RELATED"/>
    <property type="match status" value="1"/>
</dbReference>
<feature type="region of interest" description="Disordered" evidence="1">
    <location>
        <begin position="415"/>
        <end position="436"/>
    </location>
</feature>
<protein>
    <recommendedName>
        <fullName evidence="2">LsmAD domain-containing protein</fullName>
    </recommendedName>
</protein>
<dbReference type="SMART" id="SM01272">
    <property type="entry name" value="LsmAD"/>
    <property type="match status" value="1"/>
</dbReference>
<evidence type="ECO:0000313" key="3">
    <source>
        <dbReference type="EMBL" id="PIA19058.1"/>
    </source>
</evidence>
<accession>A0A2G5BJ65</accession>
<dbReference type="InterPro" id="IPR009604">
    <property type="entry name" value="LsmAD_domain"/>
</dbReference>
<feature type="region of interest" description="Disordered" evidence="1">
    <location>
        <begin position="544"/>
        <end position="691"/>
    </location>
</feature>
<dbReference type="GO" id="GO:0010494">
    <property type="term" value="C:cytoplasmic stress granule"/>
    <property type="evidence" value="ECO:0007669"/>
    <property type="project" value="TreeGrafter"/>
</dbReference>
<feature type="compositionally biased region" description="Polar residues" evidence="1">
    <location>
        <begin position="41"/>
        <end position="62"/>
    </location>
</feature>
<organism evidence="3 4">
    <name type="scientific">Coemansia reversa (strain ATCC 12441 / NRRL 1564)</name>
    <dbReference type="NCBI Taxonomy" id="763665"/>
    <lineage>
        <taxon>Eukaryota</taxon>
        <taxon>Fungi</taxon>
        <taxon>Fungi incertae sedis</taxon>
        <taxon>Zoopagomycota</taxon>
        <taxon>Kickxellomycotina</taxon>
        <taxon>Kickxellomycetes</taxon>
        <taxon>Kickxellales</taxon>
        <taxon>Kickxellaceae</taxon>
        <taxon>Coemansia</taxon>
    </lineage>
</organism>
<name>A0A2G5BJ65_COERN</name>
<dbReference type="GO" id="GO:0003729">
    <property type="term" value="F:mRNA binding"/>
    <property type="evidence" value="ECO:0007669"/>
    <property type="project" value="TreeGrafter"/>
</dbReference>
<feature type="domain" description="LsmAD" evidence="2">
    <location>
        <begin position="265"/>
        <end position="338"/>
    </location>
</feature>
<keyword evidence="4" id="KW-1185">Reference proteome</keyword>
<dbReference type="InterPro" id="IPR045117">
    <property type="entry name" value="ATXN2-like"/>
</dbReference>
<dbReference type="AlphaFoldDB" id="A0A2G5BJ65"/>
<feature type="compositionally biased region" description="Low complexity" evidence="1">
    <location>
        <begin position="678"/>
        <end position="691"/>
    </location>
</feature>
<dbReference type="EMBL" id="KZ303488">
    <property type="protein sequence ID" value="PIA19058.1"/>
    <property type="molecule type" value="Genomic_DNA"/>
</dbReference>
<feature type="region of interest" description="Disordered" evidence="1">
    <location>
        <begin position="334"/>
        <end position="393"/>
    </location>
</feature>
<feature type="compositionally biased region" description="Low complexity" evidence="1">
    <location>
        <begin position="657"/>
        <end position="667"/>
    </location>
</feature>
<dbReference type="OrthoDB" id="2275718at2759"/>
<dbReference type="Pfam" id="PF06741">
    <property type="entry name" value="LsmAD"/>
    <property type="match status" value="1"/>
</dbReference>
<gene>
    <name evidence="3" type="ORF">COEREDRAFT_90946</name>
</gene>
<feature type="compositionally biased region" description="Low complexity" evidence="1">
    <location>
        <begin position="551"/>
        <end position="569"/>
    </location>
</feature>